<sequence>MILRAYSIRDVHSGFSTPTFEYNDAIAIRQFQNAVQTTTGVLKSHKSDFSLYYVGEFDTDTAKLSSLSVPQILLQASDVEV</sequence>
<protein>
    <submittedName>
        <fullName evidence="1">Nonstructural protein</fullName>
    </submittedName>
</protein>
<reference evidence="1" key="1">
    <citation type="submission" date="2022-02" db="EMBL/GenBank/DDBJ databases">
        <title>Towards deciphering the DNA virus diversity associated with rodent species in the families Cricetidae and Heteromyidae.</title>
        <authorList>
            <person name="Lund M."/>
            <person name="Larsen B.B."/>
            <person name="Gryseels S."/>
            <person name="Kraberger S."/>
            <person name="Rowsey D.M."/>
            <person name="Steger L."/>
            <person name="Yule K.M."/>
            <person name="Upham N.S."/>
            <person name="Worobey M."/>
            <person name="Van Doorslaer K."/>
            <person name="Varsani A."/>
        </authorList>
    </citation>
    <scope>NUCLEOTIDE SEQUENCE</scope>
    <source>
        <strain evidence="1">NeonRodF1_50</strain>
    </source>
</reference>
<name>A0A976N317_9VIRU</name>
<proteinExistence type="predicted"/>
<dbReference type="InterPro" id="IPR046781">
    <property type="entry name" value="Phage_ORF5"/>
</dbReference>
<organism evidence="1">
    <name type="scientific">Dipodfec virus RodF1_50</name>
    <dbReference type="NCBI Taxonomy" id="2929300"/>
    <lineage>
        <taxon>Viruses</taxon>
        <taxon>Monodnaviria</taxon>
        <taxon>Sangervirae</taxon>
        <taxon>Phixviricota</taxon>
        <taxon>Malgrandaviricetes</taxon>
        <taxon>Petitvirales</taxon>
        <taxon>Microviridae</taxon>
    </lineage>
</organism>
<dbReference type="EMBL" id="OM869704">
    <property type="protein sequence ID" value="UPW41979.1"/>
    <property type="molecule type" value="Genomic_DNA"/>
</dbReference>
<evidence type="ECO:0000313" key="1">
    <source>
        <dbReference type="EMBL" id="UPW41979.1"/>
    </source>
</evidence>
<accession>A0A976N317</accession>
<dbReference type="Pfam" id="PF20577">
    <property type="entry name" value="Phage_ORF5"/>
    <property type="match status" value="1"/>
</dbReference>